<feature type="region of interest" description="Disordered" evidence="1">
    <location>
        <begin position="121"/>
        <end position="170"/>
    </location>
</feature>
<reference evidence="2" key="1">
    <citation type="submission" date="2021-06" db="EMBL/GenBank/DDBJ databases">
        <title>Comparative genomics, transcriptomics and evolutionary studies reveal genomic signatures of adaptation to plant cell wall in hemibiotrophic fungi.</title>
        <authorList>
            <consortium name="DOE Joint Genome Institute"/>
            <person name="Baroncelli R."/>
            <person name="Diaz J.F."/>
            <person name="Benocci T."/>
            <person name="Peng M."/>
            <person name="Battaglia E."/>
            <person name="Haridas S."/>
            <person name="Andreopoulos W."/>
            <person name="Labutti K."/>
            <person name="Pangilinan J."/>
            <person name="Floch G.L."/>
            <person name="Makela M.R."/>
            <person name="Henrissat B."/>
            <person name="Grigoriev I.V."/>
            <person name="Crouch J.A."/>
            <person name="De Vries R.P."/>
            <person name="Sukno S.A."/>
            <person name="Thon M.R."/>
        </authorList>
    </citation>
    <scope>NUCLEOTIDE SEQUENCE</scope>
    <source>
        <strain evidence="2">CBS 125086</strain>
    </source>
</reference>
<keyword evidence="3" id="KW-1185">Reference proteome</keyword>
<name>A0AAD8UYR5_9PEZI</name>
<dbReference type="GeneID" id="85437403"/>
<evidence type="ECO:0000313" key="2">
    <source>
        <dbReference type="EMBL" id="KAK1572758.1"/>
    </source>
</evidence>
<gene>
    <name evidence="2" type="ORF">LY79DRAFT_43047</name>
</gene>
<feature type="compositionally biased region" description="Basic and acidic residues" evidence="1">
    <location>
        <begin position="150"/>
        <end position="162"/>
    </location>
</feature>
<organism evidence="2 3">
    <name type="scientific">Colletotrichum navitas</name>
    <dbReference type="NCBI Taxonomy" id="681940"/>
    <lineage>
        <taxon>Eukaryota</taxon>
        <taxon>Fungi</taxon>
        <taxon>Dikarya</taxon>
        <taxon>Ascomycota</taxon>
        <taxon>Pezizomycotina</taxon>
        <taxon>Sordariomycetes</taxon>
        <taxon>Hypocreomycetidae</taxon>
        <taxon>Glomerellales</taxon>
        <taxon>Glomerellaceae</taxon>
        <taxon>Colletotrichum</taxon>
        <taxon>Colletotrichum graminicola species complex</taxon>
    </lineage>
</organism>
<evidence type="ECO:0000256" key="1">
    <source>
        <dbReference type="SAM" id="MobiDB-lite"/>
    </source>
</evidence>
<evidence type="ECO:0000313" key="3">
    <source>
        <dbReference type="Proteomes" id="UP001230504"/>
    </source>
</evidence>
<dbReference type="EMBL" id="JAHLJV010000104">
    <property type="protein sequence ID" value="KAK1572758.1"/>
    <property type="molecule type" value="Genomic_DNA"/>
</dbReference>
<dbReference type="AlphaFoldDB" id="A0AAD8UYR5"/>
<protein>
    <submittedName>
        <fullName evidence="2">Uncharacterized protein</fullName>
    </submittedName>
</protein>
<accession>A0AAD8UYR5</accession>
<dbReference type="Proteomes" id="UP001230504">
    <property type="component" value="Unassembled WGS sequence"/>
</dbReference>
<proteinExistence type="predicted"/>
<sequence length="342" mass="38196">MLHLPEWRTWAVTYYPFVRHTSTHIRARARAHTHTHTHTHGFWRRPQNDTYAHTYYEDRAATSALTDSGHSPFPTTPPMRTDLPPTPTIIASLFLLASRRSLSSRAGKPSKQFLLVGSPRPRCQLGRDAPPEAVGTKGGGWVDSGKSIKTRQDKDSIRDSWDRRRKSVGNRRDPSYLPLFLPRPAYPSHPIPAILSQPSFSYSPFSSSVSPLFARRRVTKEAGKDDTLYKSCNGAFCLDHVPFHAALRARRLGISGHGIREGEICFLAGGMGDVSTFPGGGAQLRRPRIRTLSIIIILCKPGILPRSSLFFWPLRRGVVVCLRRGPVSGTVYDVRRNVPCGE</sequence>
<comment type="caution">
    <text evidence="2">The sequence shown here is derived from an EMBL/GenBank/DDBJ whole genome shotgun (WGS) entry which is preliminary data.</text>
</comment>
<dbReference type="RefSeq" id="XP_060408542.1">
    <property type="nucleotide sequence ID" value="XM_060553163.1"/>
</dbReference>